<feature type="compositionally biased region" description="Acidic residues" evidence="1">
    <location>
        <begin position="216"/>
        <end position="225"/>
    </location>
</feature>
<evidence type="ECO:0000313" key="2">
    <source>
        <dbReference type="EMBL" id="EFJ03979.1"/>
    </source>
</evidence>
<dbReference type="Proteomes" id="UP000007431">
    <property type="component" value="Unassembled WGS sequence"/>
</dbReference>
<feature type="compositionally biased region" description="Polar residues" evidence="1">
    <location>
        <begin position="242"/>
        <end position="255"/>
    </location>
</feature>
<accession>D8PK89</accession>
<dbReference type="KEGG" id="scm:SCHCO_02675295"/>
<name>D8PK89_SCHCM</name>
<evidence type="ECO:0000256" key="1">
    <source>
        <dbReference type="SAM" id="MobiDB-lite"/>
    </source>
</evidence>
<protein>
    <submittedName>
        <fullName evidence="2">Uncharacterized protein</fullName>
    </submittedName>
</protein>
<dbReference type="GeneID" id="9585174"/>
<dbReference type="HOGENOM" id="CLU_578915_0_0_1"/>
<keyword evidence="3" id="KW-1185">Reference proteome</keyword>
<feature type="compositionally biased region" description="Basic and acidic residues" evidence="1">
    <location>
        <begin position="228"/>
        <end position="241"/>
    </location>
</feature>
<sequence>MARSPARYPIKPPNKKRKLYSPSPSPPPRATSSTNNSSTLPLTSNAGHRGVAASAGSDNCARQASPAEGGEASLAAERCGAVNPPSAHAIASPATIGVQAGLTAEEQPTSTISIPVSLPQPATAPSTPIPPAQFYAHAPQWFLDRAERNLSFNQFAFFQMLASILFARLSGREAAHYATWFLLANEYLTSSDVVKDGMKVVISTICPQLPVAALEDDEDPSDLIGDELSSKEGKASAESDNKTAANAQPGTSTSQAEDKSRHTTSPPKASDEISLRTLSIRIPDFVQVSHIFDLRATQEDIFAYIREIGFDPSAYLDAEKDGMRYLWPQVTLLIEIKLEDDDSELAKIRHNEQLDNQAAHFFASGVKENVIGGILALGNKYTYKEIGRSHLAQESLQRFDDQAYRPPTVRVQTQPMHRRHVPTALEKALNDRFEGGRVFINAHDAEGKAYLKLINSRSHELFPRIWGRQSQQ</sequence>
<dbReference type="OrthoDB" id="10565200at2759"/>
<gene>
    <name evidence="2" type="ORF">SCHCODRAFT_231760</name>
</gene>
<feature type="region of interest" description="Disordered" evidence="1">
    <location>
        <begin position="1"/>
        <end position="65"/>
    </location>
</feature>
<feature type="region of interest" description="Disordered" evidence="1">
    <location>
        <begin position="216"/>
        <end position="271"/>
    </location>
</feature>
<dbReference type="RefSeq" id="XP_003038881.1">
    <property type="nucleotide sequence ID" value="XM_003038835.1"/>
</dbReference>
<proteinExistence type="predicted"/>
<dbReference type="InParanoid" id="D8PK89"/>
<dbReference type="VEuPathDB" id="FungiDB:SCHCODRAFT_02675295"/>
<organism evidence="3">
    <name type="scientific">Schizophyllum commune (strain H4-8 / FGSC 9210)</name>
    <name type="common">Split gill fungus</name>
    <dbReference type="NCBI Taxonomy" id="578458"/>
    <lineage>
        <taxon>Eukaryota</taxon>
        <taxon>Fungi</taxon>
        <taxon>Dikarya</taxon>
        <taxon>Basidiomycota</taxon>
        <taxon>Agaricomycotina</taxon>
        <taxon>Agaricomycetes</taxon>
        <taxon>Agaricomycetidae</taxon>
        <taxon>Agaricales</taxon>
        <taxon>Schizophyllaceae</taxon>
        <taxon>Schizophyllum</taxon>
    </lineage>
</organism>
<dbReference type="EMBL" id="GL377302">
    <property type="protein sequence ID" value="EFJ03979.1"/>
    <property type="molecule type" value="Genomic_DNA"/>
</dbReference>
<reference evidence="2 3" key="1">
    <citation type="journal article" date="2010" name="Nat. Biotechnol.">
        <title>Genome sequence of the model mushroom Schizophyllum commune.</title>
        <authorList>
            <person name="Ohm R.A."/>
            <person name="de Jong J.F."/>
            <person name="Lugones L.G."/>
            <person name="Aerts A."/>
            <person name="Kothe E."/>
            <person name="Stajich J.E."/>
            <person name="de Vries R.P."/>
            <person name="Record E."/>
            <person name="Levasseur A."/>
            <person name="Baker S.E."/>
            <person name="Bartholomew K.A."/>
            <person name="Coutinho P.M."/>
            <person name="Erdmann S."/>
            <person name="Fowler T.J."/>
            <person name="Gathman A.C."/>
            <person name="Lombard V."/>
            <person name="Henrissat B."/>
            <person name="Knabe N."/>
            <person name="Kuees U."/>
            <person name="Lilly W.W."/>
            <person name="Lindquist E."/>
            <person name="Lucas S."/>
            <person name="Magnuson J.K."/>
            <person name="Piumi F."/>
            <person name="Raudaskoski M."/>
            <person name="Salamov A."/>
            <person name="Schmutz J."/>
            <person name="Schwarze F.W.M.R."/>
            <person name="vanKuyk P.A."/>
            <person name="Horton J.S."/>
            <person name="Grigoriev I.V."/>
            <person name="Woesten H.A.B."/>
        </authorList>
    </citation>
    <scope>NUCLEOTIDE SEQUENCE [LARGE SCALE GENOMIC DNA]</scope>
    <source>
        <strain evidence="3">H4-8 / FGSC 9210</strain>
    </source>
</reference>
<evidence type="ECO:0000313" key="3">
    <source>
        <dbReference type="Proteomes" id="UP000007431"/>
    </source>
</evidence>
<feature type="compositionally biased region" description="Low complexity" evidence="1">
    <location>
        <begin position="30"/>
        <end position="46"/>
    </location>
</feature>
<dbReference type="AlphaFoldDB" id="D8PK89"/>